<organism evidence="1 2">
    <name type="scientific">Rubripirellula reticaptiva</name>
    <dbReference type="NCBI Taxonomy" id="2528013"/>
    <lineage>
        <taxon>Bacteria</taxon>
        <taxon>Pseudomonadati</taxon>
        <taxon>Planctomycetota</taxon>
        <taxon>Planctomycetia</taxon>
        <taxon>Pirellulales</taxon>
        <taxon>Pirellulaceae</taxon>
        <taxon>Rubripirellula</taxon>
    </lineage>
</organism>
<comment type="caution">
    <text evidence="1">The sequence shown here is derived from an EMBL/GenBank/DDBJ whole genome shotgun (WGS) entry which is preliminary data.</text>
</comment>
<dbReference type="Gene3D" id="2.60.120.260">
    <property type="entry name" value="Galactose-binding domain-like"/>
    <property type="match status" value="1"/>
</dbReference>
<dbReference type="Proteomes" id="UP000317977">
    <property type="component" value="Unassembled WGS sequence"/>
</dbReference>
<dbReference type="EMBL" id="SJPX01000001">
    <property type="protein sequence ID" value="TWU57388.1"/>
    <property type="molecule type" value="Genomic_DNA"/>
</dbReference>
<sequence>MHVIRLRKPWRKVGPDGIAIQIDVPEPVNESVPLESLRVGQSTRYERNFNSPTGLGANARVYLRVEAWDGDLASIQIGEEVATENFVGAKTEIDITEILRPSNTLVITLLSTQHSEPRLSGAVTIAIDDPS</sequence>
<name>A0A5C6F7M0_9BACT</name>
<dbReference type="RefSeq" id="WP_146532298.1">
    <property type="nucleotide sequence ID" value="NZ_SJPX01000001.1"/>
</dbReference>
<proteinExistence type="predicted"/>
<evidence type="ECO:0000313" key="1">
    <source>
        <dbReference type="EMBL" id="TWU57388.1"/>
    </source>
</evidence>
<dbReference type="OrthoDB" id="285989at2"/>
<gene>
    <name evidence="1" type="ORF">Poly59_02950</name>
</gene>
<keyword evidence="2" id="KW-1185">Reference proteome</keyword>
<evidence type="ECO:0000313" key="2">
    <source>
        <dbReference type="Proteomes" id="UP000317977"/>
    </source>
</evidence>
<accession>A0A5C6F7M0</accession>
<protein>
    <submittedName>
        <fullName evidence="1">Uncharacterized protein</fullName>
    </submittedName>
</protein>
<reference evidence="1 2" key="1">
    <citation type="submission" date="2019-02" db="EMBL/GenBank/DDBJ databases">
        <title>Deep-cultivation of Planctomycetes and their phenomic and genomic characterization uncovers novel biology.</title>
        <authorList>
            <person name="Wiegand S."/>
            <person name="Jogler M."/>
            <person name="Boedeker C."/>
            <person name="Pinto D."/>
            <person name="Vollmers J."/>
            <person name="Rivas-Marin E."/>
            <person name="Kohn T."/>
            <person name="Peeters S.H."/>
            <person name="Heuer A."/>
            <person name="Rast P."/>
            <person name="Oberbeckmann S."/>
            <person name="Bunk B."/>
            <person name="Jeske O."/>
            <person name="Meyerdierks A."/>
            <person name="Storesund J.E."/>
            <person name="Kallscheuer N."/>
            <person name="Luecker S."/>
            <person name="Lage O.M."/>
            <person name="Pohl T."/>
            <person name="Merkel B.J."/>
            <person name="Hornburger P."/>
            <person name="Mueller R.-W."/>
            <person name="Bruemmer F."/>
            <person name="Labrenz M."/>
            <person name="Spormann A.M."/>
            <person name="Op Den Camp H."/>
            <person name="Overmann J."/>
            <person name="Amann R."/>
            <person name="Jetten M.S.M."/>
            <person name="Mascher T."/>
            <person name="Medema M.H."/>
            <person name="Devos D.P."/>
            <person name="Kaster A.-K."/>
            <person name="Ovreas L."/>
            <person name="Rohde M."/>
            <person name="Galperin M.Y."/>
            <person name="Jogler C."/>
        </authorList>
    </citation>
    <scope>NUCLEOTIDE SEQUENCE [LARGE SCALE GENOMIC DNA]</scope>
    <source>
        <strain evidence="1 2">Poly59</strain>
    </source>
</reference>
<dbReference type="AlphaFoldDB" id="A0A5C6F7M0"/>